<dbReference type="WBParaSite" id="JU765_v2.g8343.t1">
    <property type="protein sequence ID" value="JU765_v2.g8343.t1"/>
    <property type="gene ID" value="JU765_v2.g8343"/>
</dbReference>
<name>A0AC34RM77_9BILA</name>
<proteinExistence type="predicted"/>
<organism evidence="1 2">
    <name type="scientific">Panagrolaimus sp. JU765</name>
    <dbReference type="NCBI Taxonomy" id="591449"/>
    <lineage>
        <taxon>Eukaryota</taxon>
        <taxon>Metazoa</taxon>
        <taxon>Ecdysozoa</taxon>
        <taxon>Nematoda</taxon>
        <taxon>Chromadorea</taxon>
        <taxon>Rhabditida</taxon>
        <taxon>Tylenchina</taxon>
        <taxon>Panagrolaimomorpha</taxon>
        <taxon>Panagrolaimoidea</taxon>
        <taxon>Panagrolaimidae</taxon>
        <taxon>Panagrolaimus</taxon>
    </lineage>
</organism>
<protein>
    <submittedName>
        <fullName evidence="2">Uncharacterized protein</fullName>
    </submittedName>
</protein>
<sequence length="602" mass="67450">MSSNSRKRKRQNSENSAPKHVPVSYANNVVKVPLNPKGHLSLSLLRSTFSEDVNRLYLRPKTAGGSPYIISLTSKTFHPPEENNGWDDFYIFVLKKDEKLSLKNFKDFSKEIEGKDEDGVTSVVISQKRIASDECDVSIVVTSQKRTVRDECDVNSAETSQRRTASDDCGAASAVTTQRRTSSDECGTNSAVTSQRRIASDECGATFAVLSQKRTASDECGANSAITTQKRTICDECGVISVVASQKRTVNDGGSKTSKKQSQLDEESEEEEPKDEKLSLKNFKDFSKEIKEKDEDGVTSVVISQKRTAIDDCDVSIVVTSQKRTVSDECGAASAVTTQKRTASDECDVNSAVTSQRRTICDECGANSAITTQKRTICDECGVISVVTSQKRTTSDECGANSAVTTQKRTICDECGVISVVASQKRTVNDGGSKTSKTQSQLDEESEEEEPKVINHFDRYEINDRSHPRGNPSEKEIVEHLKVRCFDDIFQLPAFKCFSPRPMRRRSFFDFQNIFFDFLRRTILMIPADQFRSNFLFDLRKKAENSSLDQLPGCKKYCSCCDNCRVTIRHLFTAEHISNYQYLYNKDPPHILYLCRQVIQYR</sequence>
<reference evidence="2" key="1">
    <citation type="submission" date="2022-11" db="UniProtKB">
        <authorList>
            <consortium name="WormBaseParasite"/>
        </authorList>
    </citation>
    <scope>IDENTIFICATION</scope>
</reference>
<evidence type="ECO:0000313" key="1">
    <source>
        <dbReference type="Proteomes" id="UP000887576"/>
    </source>
</evidence>
<dbReference type="Proteomes" id="UP000887576">
    <property type="component" value="Unplaced"/>
</dbReference>
<accession>A0AC34RM77</accession>
<evidence type="ECO:0000313" key="2">
    <source>
        <dbReference type="WBParaSite" id="JU765_v2.g8343.t1"/>
    </source>
</evidence>